<proteinExistence type="predicted"/>
<reference evidence="4" key="1">
    <citation type="journal article" date="2012" name="Nature">
        <title>A physical, genetic and functional sequence assembly of the barley genome.</title>
        <authorList>
            <consortium name="The International Barley Genome Sequencing Consortium"/>
            <person name="Mayer K.F."/>
            <person name="Waugh R."/>
            <person name="Brown J.W."/>
            <person name="Schulman A."/>
            <person name="Langridge P."/>
            <person name="Platzer M."/>
            <person name="Fincher G.B."/>
            <person name="Muehlbauer G.J."/>
            <person name="Sato K."/>
            <person name="Close T.J."/>
            <person name="Wise R.P."/>
            <person name="Stein N."/>
        </authorList>
    </citation>
    <scope>NUCLEOTIDE SEQUENCE [LARGE SCALE GENOMIC DNA]</scope>
    <source>
        <strain evidence="4">cv. Morex</strain>
    </source>
</reference>
<reference evidence="3" key="3">
    <citation type="submission" date="2022-01" db="UniProtKB">
        <authorList>
            <consortium name="EnsemblPlants"/>
        </authorList>
    </citation>
    <scope>IDENTIFICATION</scope>
    <source>
        <strain evidence="3">subsp. vulgare</strain>
    </source>
</reference>
<keyword evidence="4" id="KW-1185">Reference proteome</keyword>
<dbReference type="SMR" id="A0A8I6Y3H0"/>
<dbReference type="Gene3D" id="3.90.1320.10">
    <property type="entry name" value="Outer-capsid protein sigma 3, large lobe"/>
    <property type="match status" value="1"/>
</dbReference>
<dbReference type="InterPro" id="IPR053168">
    <property type="entry name" value="Glutamic_endopeptidase"/>
</dbReference>
<dbReference type="Gramene" id="HORVU.MOREX.r3.5HG0521870.1">
    <property type="protein sequence ID" value="HORVU.MOREX.r3.5HG0521870.1"/>
    <property type="gene ID" value="HORVU.MOREX.r3.5HG0521870"/>
</dbReference>
<dbReference type="InterPro" id="IPR004314">
    <property type="entry name" value="Neprosin"/>
</dbReference>
<dbReference type="AlphaFoldDB" id="A0A8I6Y3H0"/>
<dbReference type="PANTHER" id="PTHR31589:SF258">
    <property type="entry name" value="NEPROSIN DOMAIN-CONTAINING PROTEIN"/>
    <property type="match status" value="1"/>
</dbReference>
<dbReference type="Pfam" id="PF03080">
    <property type="entry name" value="Neprosin"/>
    <property type="match status" value="1"/>
</dbReference>
<evidence type="ECO:0000256" key="1">
    <source>
        <dbReference type="SAM" id="SignalP"/>
    </source>
</evidence>
<feature type="chain" id="PRO_5035218689" description="Neprosin PEP catalytic domain-containing protein" evidence="1">
    <location>
        <begin position="26"/>
        <end position="302"/>
    </location>
</feature>
<protein>
    <recommendedName>
        <fullName evidence="2">Neprosin PEP catalytic domain-containing protein</fullName>
    </recommendedName>
</protein>
<dbReference type="Proteomes" id="UP000011116">
    <property type="component" value="Chromosome 5H"/>
</dbReference>
<sequence>MSHDVRLLILALFMVSSNHVAEISAKSSHYEHPRRSLHHMPRNSSSDAFKLTTASSQGENQITHYCTYYSGEAAYFGTIATIDVYDFGYLNKRVSTAAQIVLGNRNTSNQVLAGWEVNPELYGDSKPHFFVYWTNDGKDGCSNLDCVGFVPINVATIKPGDTLEPSNGQKRIALKVFKSEYDGDWWLHFGHDVNNLSPVGYWPKDLIIAMKDHADVIEWGGITLSYSGEISPPMGNGQWPRSNTAASFRNVQYVDKYGKRYDPPMGGLHAVETHRNCYQTGVFRLQVQGNMFYYGGPGGCTS</sequence>
<dbReference type="EnsemblPlants" id="HORVU.MOREX.r3.5HG0521870.1">
    <property type="protein sequence ID" value="HORVU.MOREX.r3.5HG0521870.1"/>
    <property type="gene ID" value="HORVU.MOREX.r3.5HG0521870"/>
</dbReference>
<accession>A0A8I6Y3H0</accession>
<feature type="signal peptide" evidence="1">
    <location>
        <begin position="1"/>
        <end position="25"/>
    </location>
</feature>
<organism evidence="3 4">
    <name type="scientific">Hordeum vulgare subsp. vulgare</name>
    <name type="common">Domesticated barley</name>
    <dbReference type="NCBI Taxonomy" id="112509"/>
    <lineage>
        <taxon>Eukaryota</taxon>
        <taxon>Viridiplantae</taxon>
        <taxon>Streptophyta</taxon>
        <taxon>Embryophyta</taxon>
        <taxon>Tracheophyta</taxon>
        <taxon>Spermatophyta</taxon>
        <taxon>Magnoliopsida</taxon>
        <taxon>Liliopsida</taxon>
        <taxon>Poales</taxon>
        <taxon>Poaceae</taxon>
        <taxon>BOP clade</taxon>
        <taxon>Pooideae</taxon>
        <taxon>Triticodae</taxon>
        <taxon>Triticeae</taxon>
        <taxon>Hordeinae</taxon>
        <taxon>Hordeum</taxon>
    </lineage>
</organism>
<dbReference type="PANTHER" id="PTHR31589">
    <property type="entry name" value="PROTEIN, PUTATIVE (DUF239)-RELATED-RELATED"/>
    <property type="match status" value="1"/>
</dbReference>
<name>A0A8I6Y3H0_HORVV</name>
<keyword evidence="1" id="KW-0732">Signal</keyword>
<feature type="domain" description="Neprosin PEP catalytic" evidence="2">
    <location>
        <begin position="56"/>
        <end position="301"/>
    </location>
</feature>
<evidence type="ECO:0000259" key="2">
    <source>
        <dbReference type="PROSITE" id="PS52045"/>
    </source>
</evidence>
<evidence type="ECO:0000313" key="3">
    <source>
        <dbReference type="EnsemblPlants" id="HORVU.MOREX.r3.5HG0521870.1"/>
    </source>
</evidence>
<evidence type="ECO:0000313" key="4">
    <source>
        <dbReference type="Proteomes" id="UP000011116"/>
    </source>
</evidence>
<dbReference type="PROSITE" id="PS52045">
    <property type="entry name" value="NEPROSIN_PEP_CD"/>
    <property type="match status" value="1"/>
</dbReference>
<reference evidence="3" key="2">
    <citation type="submission" date="2020-10" db="EMBL/GenBank/DDBJ databases">
        <authorList>
            <person name="Scholz U."/>
            <person name="Mascher M."/>
            <person name="Fiebig A."/>
        </authorList>
    </citation>
    <scope>NUCLEOTIDE SEQUENCE [LARGE SCALE GENOMIC DNA]</scope>
    <source>
        <strain evidence="3">cv. Morex</strain>
    </source>
</reference>